<name>A0A915CW83_9BILA</name>
<dbReference type="InterPro" id="IPR005018">
    <property type="entry name" value="DOMON_domain"/>
</dbReference>
<proteinExistence type="predicted"/>
<evidence type="ECO:0000256" key="1">
    <source>
        <dbReference type="SAM" id="MobiDB-lite"/>
    </source>
</evidence>
<organism evidence="3 4">
    <name type="scientific">Ditylenchus dipsaci</name>
    <dbReference type="NCBI Taxonomy" id="166011"/>
    <lineage>
        <taxon>Eukaryota</taxon>
        <taxon>Metazoa</taxon>
        <taxon>Ecdysozoa</taxon>
        <taxon>Nematoda</taxon>
        <taxon>Chromadorea</taxon>
        <taxon>Rhabditida</taxon>
        <taxon>Tylenchina</taxon>
        <taxon>Tylenchomorpha</taxon>
        <taxon>Sphaerularioidea</taxon>
        <taxon>Anguinidae</taxon>
        <taxon>Anguininae</taxon>
        <taxon>Ditylenchus</taxon>
    </lineage>
</organism>
<evidence type="ECO:0000313" key="4">
    <source>
        <dbReference type="WBParaSite" id="jg12889"/>
    </source>
</evidence>
<dbReference type="Proteomes" id="UP000887574">
    <property type="component" value="Unplaced"/>
</dbReference>
<sequence>MKHSVKKGKWWSTVGIGDNMSDMDIGVLFLEDGKVKKMIDYYSHSYGPPDEDKDQNWVLHSSKSKLVSNKSGDQVELHFSRVINSPDIEKDKSMDGCVLFQFGASIGKYEVSGTNYSVRKHEEWPDLYKACDLKKRCLQDKHHQSKPLLQPPIGNSTELEGPQGSVESDGILALLTQEITTTTTTTDSTTAQDNTEEQRQPTADVIGSTLTTLLPNSTADDADLLLSSSTKYYHSSTRAFGLEFFAPEYSAKWQGNESTTTTTTTTSSPSSSSTIETTTSEVLSDWASTLATVVEAGDKGLSTTTDSQSSTTTLGAADNTTSNVQTTTSSTSPTSPSTTTSTTTSSTTTRSTTSTTSNPVTDKAEDSQGLKTEGCQVLKPDLDVCKSYMTTYFGQVQSWADKHQEPMENQLERLANC</sequence>
<dbReference type="InterPro" id="IPR045266">
    <property type="entry name" value="DOH_DOMON"/>
</dbReference>
<feature type="region of interest" description="Disordered" evidence="1">
    <location>
        <begin position="182"/>
        <end position="201"/>
    </location>
</feature>
<evidence type="ECO:0000259" key="2">
    <source>
        <dbReference type="PROSITE" id="PS50836"/>
    </source>
</evidence>
<accession>A0A915CW83</accession>
<dbReference type="CDD" id="cd09631">
    <property type="entry name" value="DOMON_DOH"/>
    <property type="match status" value="1"/>
</dbReference>
<feature type="compositionally biased region" description="Low complexity" evidence="1">
    <location>
        <begin position="257"/>
        <end position="279"/>
    </location>
</feature>
<protein>
    <submittedName>
        <fullName evidence="4">DOMON domain-containing protein</fullName>
    </submittedName>
</protein>
<keyword evidence="3" id="KW-1185">Reference proteome</keyword>
<feature type="domain" description="DOMON" evidence="2">
    <location>
        <begin position="1"/>
        <end position="107"/>
    </location>
</feature>
<dbReference type="PANTHER" id="PTHR36516">
    <property type="entry name" value="PROTEIN CBG04168-RELATED"/>
    <property type="match status" value="1"/>
</dbReference>
<dbReference type="PROSITE" id="PS50836">
    <property type="entry name" value="DOMON"/>
    <property type="match status" value="1"/>
</dbReference>
<reference evidence="4" key="1">
    <citation type="submission" date="2022-11" db="UniProtKB">
        <authorList>
            <consortium name="WormBaseParasite"/>
        </authorList>
    </citation>
    <scope>IDENTIFICATION</scope>
</reference>
<dbReference type="AlphaFoldDB" id="A0A915CW83"/>
<feature type="compositionally biased region" description="Low complexity" evidence="1">
    <location>
        <begin position="302"/>
        <end position="361"/>
    </location>
</feature>
<feature type="region of interest" description="Disordered" evidence="1">
    <location>
        <begin position="299"/>
        <end position="370"/>
    </location>
</feature>
<dbReference type="WBParaSite" id="jg12889">
    <property type="protein sequence ID" value="jg12889"/>
    <property type="gene ID" value="jg12889"/>
</dbReference>
<feature type="region of interest" description="Disordered" evidence="1">
    <location>
        <begin position="255"/>
        <end position="279"/>
    </location>
</feature>
<dbReference type="PANTHER" id="PTHR36516:SF5">
    <property type="entry name" value="DOMON DOMAIN-CONTAINING PROTEIN"/>
    <property type="match status" value="1"/>
</dbReference>
<evidence type="ECO:0000313" key="3">
    <source>
        <dbReference type="Proteomes" id="UP000887574"/>
    </source>
</evidence>
<feature type="region of interest" description="Disordered" evidence="1">
    <location>
        <begin position="142"/>
        <end position="165"/>
    </location>
</feature>